<dbReference type="RefSeq" id="WP_069665972.1">
    <property type="nucleotide sequence ID" value="NZ_JAPFIM010000008.1"/>
</dbReference>
<dbReference type="AlphaFoldDB" id="A0A178JDJ9"/>
<name>A0A178JDJ9_9VIBR</name>
<keyword evidence="5" id="KW-1185">Reference proteome</keyword>
<dbReference type="InterPro" id="IPR009971">
    <property type="entry name" value="DUF1496"/>
</dbReference>
<dbReference type="OrthoDB" id="6400575at2"/>
<gene>
    <name evidence="3" type="ORF">AZ468_02500</name>
    <name evidence="2" type="ORF">OPW20_23260</name>
</gene>
<feature type="signal peptide" evidence="1">
    <location>
        <begin position="1"/>
        <end position="18"/>
    </location>
</feature>
<feature type="chain" id="PRO_5044550662" evidence="1">
    <location>
        <begin position="19"/>
        <end position="104"/>
    </location>
</feature>
<evidence type="ECO:0000313" key="5">
    <source>
        <dbReference type="Proteomes" id="UP001150001"/>
    </source>
</evidence>
<dbReference type="Proteomes" id="UP001150001">
    <property type="component" value="Unassembled WGS sequence"/>
</dbReference>
<reference evidence="2" key="2">
    <citation type="submission" date="2022-11" db="EMBL/GenBank/DDBJ databases">
        <title>Role of the vibriolysin VemA secreted by the emergent pathogen Vibrio europaeus in the colonization of Manila clam mucus.</title>
        <authorList>
            <person name="Martinez C."/>
            <person name="Rodriguez S."/>
            <person name="Vences A."/>
            <person name="Barja J.L."/>
            <person name="Toranzo A.E."/>
            <person name="Dubert J."/>
        </authorList>
    </citation>
    <scope>NUCLEOTIDE SEQUENCE</scope>
    <source>
        <strain evidence="2">3454</strain>
    </source>
</reference>
<evidence type="ECO:0000256" key="1">
    <source>
        <dbReference type="SAM" id="SignalP"/>
    </source>
</evidence>
<organism evidence="3 4">
    <name type="scientific">Vibrio europaeus</name>
    <dbReference type="NCBI Taxonomy" id="300876"/>
    <lineage>
        <taxon>Bacteria</taxon>
        <taxon>Pseudomonadati</taxon>
        <taxon>Pseudomonadota</taxon>
        <taxon>Gammaproteobacteria</taxon>
        <taxon>Vibrionales</taxon>
        <taxon>Vibrionaceae</taxon>
        <taxon>Vibrio</taxon>
        <taxon>Vibrio oreintalis group</taxon>
    </lineage>
</organism>
<reference evidence="3 4" key="1">
    <citation type="submission" date="2016-03" db="EMBL/GenBank/DDBJ databases">
        <title>Draft genome sequence of the Vibrio tubiashii subs. europaeus.</title>
        <authorList>
            <person name="Spinard E."/>
            <person name="Dubert J."/>
            <person name="Nelson D.R."/>
            <person name="Barja J.L."/>
        </authorList>
    </citation>
    <scope>NUCLEOTIDE SEQUENCE [LARGE SCALE GENOMIC DNA]</scope>
    <source>
        <strain evidence="4">PP-638</strain>
        <strain evidence="3">PP2-638</strain>
    </source>
</reference>
<evidence type="ECO:0000313" key="4">
    <source>
        <dbReference type="Proteomes" id="UP000094761"/>
    </source>
</evidence>
<proteinExistence type="predicted"/>
<dbReference type="GeneID" id="78074548"/>
<dbReference type="Proteomes" id="UP000094761">
    <property type="component" value="Unassembled WGS sequence"/>
</dbReference>
<comment type="caution">
    <text evidence="3">The sequence shown here is derived from an EMBL/GenBank/DDBJ whole genome shotgun (WGS) entry which is preliminary data.</text>
</comment>
<dbReference type="EMBL" id="JAPFIT010000031">
    <property type="protein sequence ID" value="MDC5742981.1"/>
    <property type="molecule type" value="Genomic_DNA"/>
</dbReference>
<keyword evidence="1" id="KW-0732">Signal</keyword>
<protein>
    <submittedName>
        <fullName evidence="2">YnjH family protein</fullName>
    </submittedName>
</protein>
<accession>A0A178JDJ9</accession>
<evidence type="ECO:0000313" key="3">
    <source>
        <dbReference type="EMBL" id="OAN00011.1"/>
    </source>
</evidence>
<dbReference type="EMBL" id="LUAX01000001">
    <property type="protein sequence ID" value="OAN00011.1"/>
    <property type="molecule type" value="Genomic_DNA"/>
</dbReference>
<dbReference type="Pfam" id="PF07383">
    <property type="entry name" value="DUF1496"/>
    <property type="match status" value="1"/>
</dbReference>
<sequence>MKSYMIVLIAALAFPVSANVISTPAKPIIGINAGEVGKRVCYYQDKAYSDGAIVQIDEYYMICAAANDYELNGALKWHSIDQYQAEQPANKEQSGKPVKRYSVN</sequence>
<evidence type="ECO:0000313" key="2">
    <source>
        <dbReference type="EMBL" id="MDC5742981.1"/>
    </source>
</evidence>